<organism evidence="2 3">
    <name type="scientific">Mycobacteroides franklinii</name>
    <dbReference type="NCBI Taxonomy" id="948102"/>
    <lineage>
        <taxon>Bacteria</taxon>
        <taxon>Bacillati</taxon>
        <taxon>Actinomycetota</taxon>
        <taxon>Actinomycetes</taxon>
        <taxon>Mycobacteriales</taxon>
        <taxon>Mycobacteriaceae</taxon>
        <taxon>Mycobacteroides</taxon>
    </lineage>
</organism>
<feature type="transmembrane region" description="Helical" evidence="1">
    <location>
        <begin position="37"/>
        <end position="63"/>
    </location>
</feature>
<feature type="transmembrane region" description="Helical" evidence="1">
    <location>
        <begin position="141"/>
        <end position="162"/>
    </location>
</feature>
<sequence>MEGIHGVVYRLMAPINLLAIIWAAYAKWLLSYLGLDLGGIFTLFLMFVGGPLMLLCLSVTTALAHAHRGLTRVEVWTQVSVWVAMFVFGLTFSDGDAESEYPPILAALTGKAVVTERTSTTYGVWFDREYHRSLLDTVCDWTGWVALLIGCVAWLVLIASLFRDRTR</sequence>
<evidence type="ECO:0000313" key="2">
    <source>
        <dbReference type="EMBL" id="TDH18607.1"/>
    </source>
</evidence>
<gene>
    <name evidence="2" type="ORF">EJ571_18480</name>
</gene>
<dbReference type="Proteomes" id="UP000295627">
    <property type="component" value="Unassembled WGS sequence"/>
</dbReference>
<proteinExistence type="predicted"/>
<dbReference type="EMBL" id="RXLR01000019">
    <property type="protein sequence ID" value="TDH18607.1"/>
    <property type="molecule type" value="Genomic_DNA"/>
</dbReference>
<reference evidence="2 3" key="1">
    <citation type="journal article" date="2019" name="Sci. Rep.">
        <title>Extended insight into the Mycobacterium chelonae-abscessus complex through whole genome sequencing of Mycobacterium salmoniphilum outbreak and Mycobacterium salmoniphilum-like strains.</title>
        <authorList>
            <person name="Behra P.R.K."/>
            <person name="Das S."/>
            <person name="Pettersson B.M.F."/>
            <person name="Shirreff L."/>
            <person name="DuCote T."/>
            <person name="Jacobsson K.G."/>
            <person name="Ennis D.G."/>
            <person name="Kirsebom L.A."/>
        </authorList>
    </citation>
    <scope>NUCLEOTIDE SEQUENCE [LARGE SCALE GENOMIC DNA]</scope>
    <source>
        <strain evidence="2 3">DSM 45524</strain>
    </source>
</reference>
<keyword evidence="1" id="KW-0812">Transmembrane</keyword>
<name>A0A4R5P6C5_9MYCO</name>
<feature type="transmembrane region" description="Helical" evidence="1">
    <location>
        <begin position="7"/>
        <end position="25"/>
    </location>
</feature>
<evidence type="ECO:0000313" key="3">
    <source>
        <dbReference type="Proteomes" id="UP000295627"/>
    </source>
</evidence>
<protein>
    <submittedName>
        <fullName evidence="2">Uncharacterized protein</fullName>
    </submittedName>
</protein>
<keyword evidence="1" id="KW-0472">Membrane</keyword>
<accession>A0A4R5P6C5</accession>
<dbReference type="AlphaFoldDB" id="A0A4R5P6C5"/>
<evidence type="ECO:0000256" key="1">
    <source>
        <dbReference type="SAM" id="Phobius"/>
    </source>
</evidence>
<keyword evidence="1" id="KW-1133">Transmembrane helix</keyword>
<comment type="caution">
    <text evidence="2">The sequence shown here is derived from an EMBL/GenBank/DDBJ whole genome shotgun (WGS) entry which is preliminary data.</text>
</comment>
<feature type="transmembrane region" description="Helical" evidence="1">
    <location>
        <begin position="75"/>
        <end position="93"/>
    </location>
</feature>
<dbReference type="RefSeq" id="WP_078334284.1">
    <property type="nucleotide sequence ID" value="NZ_MAFQ01000006.1"/>
</dbReference>